<accession>A0A9P1GHS6</accession>
<dbReference type="PANTHER" id="PTHR31151">
    <property type="entry name" value="PROLINE-TRNA LIGASE (DUF1680)"/>
    <property type="match status" value="1"/>
</dbReference>
<dbReference type="AlphaFoldDB" id="A0A9P1GHS6"/>
<gene>
    <name evidence="2" type="ORF">C1SCF055_LOCUS39373</name>
</gene>
<evidence type="ECO:0000313" key="4">
    <source>
        <dbReference type="Proteomes" id="UP001152797"/>
    </source>
</evidence>
<sequence length="671" mass="75381">MQCPAPCAMFLHLGVLVLALAEGGLVGSRWQRVPTGAVEPQGWLKMQMTLQSQALTSHLPLFWPNVANSTWIGGFADVDGGLHENLPYWMNGAVPLAVQLGDQELLGTIEGYLDIIFKLQQRSGWIGPDTDRSDFWSRMPFLMALAQYHESLPDSQQGRKQLVESVAYRFFMQVEERLQQATSVTSWSSYRAHDLIWSIHYFVDQLPIESKKGQWMLDVASLLHHLAFPWNEDWFNSSRFPQSAVVIDTLQTHGVNNAQAVKHGVVWGRQSGDPSKGFEESWLAWSQIQRYHGQPHGAFGADEHLAGRMPSRGTELCTVVESMWSLVLTAQLATRDQDAVKALDALEQLAFNALPGSLSDDLWSHPYLQLANSFQALSNEPDHIWTHDGPQSAMYGLEPNYPCCTSNFHQGYPKFTANLFFERPESKEIISAIWAPSIMQSKSIGATVELKTGYPFATSVEYWIHNEEAFVLKIRVPEFLRQDPRTLKVQRDGQLVQWKLLEGFLAFEIPARGARQAQPAIQLDFQVEPVTNKSPEGSTVRLGPLLMALDLEEHRQLVRQHPYKAADWDTSSAASWRVALPKTPSFGPVQRRSSFAAKPLQHDAEGCPLQLQLQMLQLSSQQWPEMHMAPTMPPEVHTSGQLVNRTLLPYACTSIRISAFPTADGAVSHWV</sequence>
<dbReference type="EMBL" id="CAMXCT030006368">
    <property type="protein sequence ID" value="CAL4801783.1"/>
    <property type="molecule type" value="Genomic_DNA"/>
</dbReference>
<reference evidence="2" key="1">
    <citation type="submission" date="2022-10" db="EMBL/GenBank/DDBJ databases">
        <authorList>
            <person name="Chen Y."/>
            <person name="Dougan E. K."/>
            <person name="Chan C."/>
            <person name="Rhodes N."/>
            <person name="Thang M."/>
        </authorList>
    </citation>
    <scope>NUCLEOTIDE SEQUENCE</scope>
</reference>
<comment type="caution">
    <text evidence="2">The sequence shown here is derived from an EMBL/GenBank/DDBJ whole genome shotgun (WGS) entry which is preliminary data.</text>
</comment>
<feature type="chain" id="PRO_5043272860" evidence="1">
    <location>
        <begin position="22"/>
        <end position="671"/>
    </location>
</feature>
<evidence type="ECO:0000313" key="3">
    <source>
        <dbReference type="EMBL" id="CAL4801783.1"/>
    </source>
</evidence>
<feature type="signal peptide" evidence="1">
    <location>
        <begin position="1"/>
        <end position="21"/>
    </location>
</feature>
<keyword evidence="1" id="KW-0732">Signal</keyword>
<dbReference type="Proteomes" id="UP001152797">
    <property type="component" value="Unassembled WGS sequence"/>
</dbReference>
<evidence type="ECO:0000256" key="1">
    <source>
        <dbReference type="SAM" id="SignalP"/>
    </source>
</evidence>
<organism evidence="2">
    <name type="scientific">Cladocopium goreaui</name>
    <dbReference type="NCBI Taxonomy" id="2562237"/>
    <lineage>
        <taxon>Eukaryota</taxon>
        <taxon>Sar</taxon>
        <taxon>Alveolata</taxon>
        <taxon>Dinophyceae</taxon>
        <taxon>Suessiales</taxon>
        <taxon>Symbiodiniaceae</taxon>
        <taxon>Cladocopium</taxon>
    </lineage>
</organism>
<reference evidence="3 4" key="2">
    <citation type="submission" date="2024-05" db="EMBL/GenBank/DDBJ databases">
        <authorList>
            <person name="Chen Y."/>
            <person name="Shah S."/>
            <person name="Dougan E. K."/>
            <person name="Thang M."/>
            <person name="Chan C."/>
        </authorList>
    </citation>
    <scope>NUCLEOTIDE SEQUENCE [LARGE SCALE GENOMIC DNA]</scope>
</reference>
<evidence type="ECO:0000313" key="2">
    <source>
        <dbReference type="EMBL" id="CAI4014471.1"/>
    </source>
</evidence>
<dbReference type="OrthoDB" id="5358475at2759"/>
<protein>
    <submittedName>
        <fullName evidence="3">Non-reducing end beta-L-arabinofuranosidase</fullName>
    </submittedName>
</protein>
<dbReference type="PANTHER" id="PTHR31151:SF0">
    <property type="entry name" value="PROLINE-TRNA LIGASE (DUF1680)"/>
    <property type="match status" value="1"/>
</dbReference>
<name>A0A9P1GHS6_9DINO</name>
<dbReference type="EMBL" id="CAMXCT010006368">
    <property type="protein sequence ID" value="CAI4014471.1"/>
    <property type="molecule type" value="Genomic_DNA"/>
</dbReference>
<keyword evidence="4" id="KW-1185">Reference proteome</keyword>
<proteinExistence type="predicted"/>
<dbReference type="EMBL" id="CAMXCT020006368">
    <property type="protein sequence ID" value="CAL1167846.1"/>
    <property type="molecule type" value="Genomic_DNA"/>
</dbReference>